<organism evidence="2 3">
    <name type="scientific">Bacillus altitudinis</name>
    <dbReference type="NCBI Taxonomy" id="293387"/>
    <lineage>
        <taxon>Bacteria</taxon>
        <taxon>Bacillati</taxon>
        <taxon>Bacillota</taxon>
        <taxon>Bacilli</taxon>
        <taxon>Bacillales</taxon>
        <taxon>Bacillaceae</taxon>
        <taxon>Bacillus</taxon>
    </lineage>
</organism>
<feature type="region of interest" description="Disordered" evidence="1">
    <location>
        <begin position="17"/>
        <end position="49"/>
    </location>
</feature>
<evidence type="ECO:0000313" key="3">
    <source>
        <dbReference type="Proteomes" id="UP000433089"/>
    </source>
</evidence>
<feature type="compositionally biased region" description="Basic and acidic residues" evidence="1">
    <location>
        <begin position="22"/>
        <end position="32"/>
    </location>
</feature>
<name>A0A653S800_BACAB</name>
<accession>A0A653S800</accession>
<sequence length="49" mass="5745">MVILTNEPERGMIMAKKQNVKQQEERMPKEKGMPSYAEAETKKMQYGKK</sequence>
<proteinExistence type="predicted"/>
<evidence type="ECO:0000256" key="1">
    <source>
        <dbReference type="SAM" id="MobiDB-lite"/>
    </source>
</evidence>
<reference evidence="2 3" key="1">
    <citation type="submission" date="2019-10" db="EMBL/GenBank/DDBJ databases">
        <authorList>
            <person name="Karimi E."/>
        </authorList>
    </citation>
    <scope>NUCLEOTIDE SEQUENCE [LARGE SCALE GENOMIC DNA]</scope>
    <source>
        <strain evidence="2">Bacillus sp. 348</strain>
    </source>
</reference>
<dbReference type="Proteomes" id="UP000433089">
    <property type="component" value="Unassembled WGS sequence"/>
</dbReference>
<gene>
    <name evidence="2" type="ORF">BACI348_41181</name>
</gene>
<evidence type="ECO:0000313" key="2">
    <source>
        <dbReference type="EMBL" id="VXB63333.1"/>
    </source>
</evidence>
<dbReference type="AlphaFoldDB" id="A0A653S800"/>
<protein>
    <submittedName>
        <fullName evidence="2">Uncharacterized protein</fullName>
    </submittedName>
</protein>
<dbReference type="EMBL" id="CABWLH010000009">
    <property type="protein sequence ID" value="VXB63333.1"/>
    <property type="molecule type" value="Genomic_DNA"/>
</dbReference>